<dbReference type="PANTHER" id="PTHR31150:SF32">
    <property type="entry name" value="RING_U-BOX SUPERFAMILY PROTEIN"/>
    <property type="match status" value="1"/>
</dbReference>
<dbReference type="SMART" id="SM00184">
    <property type="entry name" value="RING"/>
    <property type="match status" value="1"/>
</dbReference>
<evidence type="ECO:0000259" key="3">
    <source>
        <dbReference type="PROSITE" id="PS50089"/>
    </source>
</evidence>
<protein>
    <recommendedName>
        <fullName evidence="3">RING-type domain-containing protein</fullName>
    </recommendedName>
</protein>
<dbReference type="InterPro" id="IPR001841">
    <property type="entry name" value="Znf_RING"/>
</dbReference>
<name>A0AAV7EMV6_ARIFI</name>
<evidence type="ECO:0000313" key="4">
    <source>
        <dbReference type="EMBL" id="KAG9449754.1"/>
    </source>
</evidence>
<feature type="compositionally biased region" description="Basic residues" evidence="2">
    <location>
        <begin position="440"/>
        <end position="452"/>
    </location>
</feature>
<keyword evidence="1" id="KW-0479">Metal-binding</keyword>
<sequence length="452" mass="49682">MRWGGATETVFWCFLVLELLDSVQESLVFIGGIVLLIWKLIADPTETARDRNLPNRTHIDALQRNIRYSPSWSIRWDNQGHIEEEIDSQTSLAVGNARSVRAEAFLDRGSPTETFRVSGRGGVHGTDLSLEINTSVEEPRIATDPSDQSPSVSVVPATSSSSFKASPVASHCHLLPTERTPSKHSRQSSGYQLSRRKSDSRVPMLKSPLDFSVTEGRESYPLPVPGSDFYMGSNGGSNDGWSMRMFSELVASQRERWSFSSENTSYGHGKISRSNSQLMGSPSSTDMRTCGICSKLLTDKSSFSSQKIIANNELSVVAVLVCGHAYHADCLEYVTPETSKFDPSCPVCTTGGKPSKIFGKAPKIEVEPRYRNKISRIGIADVDLEDAAFSGQTKKGGKAGSKLSASSMKSSLGRPFLRRHFSIGGSKPSRSMSENESTSTKRKRFWTRSRKD</sequence>
<feature type="region of interest" description="Disordered" evidence="2">
    <location>
        <begin position="134"/>
        <end position="204"/>
    </location>
</feature>
<dbReference type="AlphaFoldDB" id="A0AAV7EMV6"/>
<evidence type="ECO:0000313" key="5">
    <source>
        <dbReference type="Proteomes" id="UP000825729"/>
    </source>
</evidence>
<dbReference type="Proteomes" id="UP000825729">
    <property type="component" value="Unassembled WGS sequence"/>
</dbReference>
<proteinExistence type="predicted"/>
<accession>A0AAV7EMV6</accession>
<gene>
    <name evidence="4" type="ORF">H6P81_009719</name>
</gene>
<keyword evidence="1" id="KW-0862">Zinc</keyword>
<dbReference type="Gene3D" id="3.30.40.10">
    <property type="entry name" value="Zinc/RING finger domain, C3HC4 (zinc finger)"/>
    <property type="match status" value="1"/>
</dbReference>
<dbReference type="InterPro" id="IPR013083">
    <property type="entry name" value="Znf_RING/FYVE/PHD"/>
</dbReference>
<dbReference type="PROSITE" id="PS50089">
    <property type="entry name" value="ZF_RING_2"/>
    <property type="match status" value="1"/>
</dbReference>
<dbReference type="GO" id="GO:0008270">
    <property type="term" value="F:zinc ion binding"/>
    <property type="evidence" value="ECO:0007669"/>
    <property type="project" value="UniProtKB-KW"/>
</dbReference>
<comment type="caution">
    <text evidence="4">The sequence shown here is derived from an EMBL/GenBank/DDBJ whole genome shotgun (WGS) entry which is preliminary data.</text>
</comment>
<feature type="region of interest" description="Disordered" evidence="2">
    <location>
        <begin position="391"/>
        <end position="452"/>
    </location>
</feature>
<reference evidence="4 5" key="1">
    <citation type="submission" date="2021-07" db="EMBL/GenBank/DDBJ databases">
        <title>The Aristolochia fimbriata genome: insights into angiosperm evolution, floral development and chemical biosynthesis.</title>
        <authorList>
            <person name="Jiao Y."/>
        </authorList>
    </citation>
    <scope>NUCLEOTIDE SEQUENCE [LARGE SCALE GENOMIC DNA]</scope>
    <source>
        <strain evidence="4">IBCAS-2021</strain>
        <tissue evidence="4">Leaf</tissue>
    </source>
</reference>
<dbReference type="EMBL" id="JAINDJ010000004">
    <property type="protein sequence ID" value="KAG9449754.1"/>
    <property type="molecule type" value="Genomic_DNA"/>
</dbReference>
<evidence type="ECO:0000256" key="2">
    <source>
        <dbReference type="SAM" id="MobiDB-lite"/>
    </source>
</evidence>
<feature type="compositionally biased region" description="Low complexity" evidence="2">
    <location>
        <begin position="400"/>
        <end position="413"/>
    </location>
</feature>
<evidence type="ECO:0000256" key="1">
    <source>
        <dbReference type="PROSITE-ProRule" id="PRU00175"/>
    </source>
</evidence>
<dbReference type="PANTHER" id="PTHR31150">
    <property type="entry name" value="EXPRESSED PROTEIN"/>
    <property type="match status" value="1"/>
</dbReference>
<feature type="domain" description="RING-type" evidence="3">
    <location>
        <begin position="290"/>
        <end position="349"/>
    </location>
</feature>
<feature type="compositionally biased region" description="Low complexity" evidence="2">
    <location>
        <begin position="144"/>
        <end position="170"/>
    </location>
</feature>
<dbReference type="SUPFAM" id="SSF57850">
    <property type="entry name" value="RING/U-box"/>
    <property type="match status" value="1"/>
</dbReference>
<organism evidence="4 5">
    <name type="scientific">Aristolochia fimbriata</name>
    <name type="common">White veined hardy Dutchman's pipe vine</name>
    <dbReference type="NCBI Taxonomy" id="158543"/>
    <lineage>
        <taxon>Eukaryota</taxon>
        <taxon>Viridiplantae</taxon>
        <taxon>Streptophyta</taxon>
        <taxon>Embryophyta</taxon>
        <taxon>Tracheophyta</taxon>
        <taxon>Spermatophyta</taxon>
        <taxon>Magnoliopsida</taxon>
        <taxon>Magnoliidae</taxon>
        <taxon>Piperales</taxon>
        <taxon>Aristolochiaceae</taxon>
        <taxon>Aristolochia</taxon>
    </lineage>
</organism>
<keyword evidence="1" id="KW-0863">Zinc-finger</keyword>
<feature type="compositionally biased region" description="Polar residues" evidence="2">
    <location>
        <begin position="428"/>
        <end position="438"/>
    </location>
</feature>
<keyword evidence="5" id="KW-1185">Reference proteome</keyword>